<feature type="region of interest" description="Disordered" evidence="1">
    <location>
        <begin position="45"/>
        <end position="84"/>
    </location>
</feature>
<dbReference type="PANTHER" id="PTHR11635">
    <property type="entry name" value="CAMP-DEPENDENT PROTEIN KINASE REGULATORY CHAIN"/>
    <property type="match status" value="1"/>
</dbReference>
<dbReference type="Proteomes" id="UP001642464">
    <property type="component" value="Unassembled WGS sequence"/>
</dbReference>
<feature type="domain" description="Cyclic nucleotide-binding" evidence="2">
    <location>
        <begin position="161"/>
        <end position="287"/>
    </location>
</feature>
<dbReference type="InterPro" id="IPR014710">
    <property type="entry name" value="RmlC-like_jellyroll"/>
</dbReference>
<gene>
    <name evidence="3" type="ORF">SCF082_LOCUS16072</name>
</gene>
<evidence type="ECO:0000313" key="4">
    <source>
        <dbReference type="Proteomes" id="UP001642464"/>
    </source>
</evidence>
<dbReference type="EMBL" id="CAXAMM010010335">
    <property type="protein sequence ID" value="CAK9023121.1"/>
    <property type="molecule type" value="Genomic_DNA"/>
</dbReference>
<sequence>MLWTNGEMNQCNCFGWVEDVTKVLSQLVGGQDSALRPAIQYHFDHAGPPTAIPPTAGSQAEDLDTGKSTSNWPSPDGPDGPDGDWVRCESEDAEELAEEEVSEDELQAEPAGKVLLTRRGGISAEPSGAYNVCYADWTQPVHPKTQEQRQSLSSALQKCPLFQGIDAEDLSKLVDAMEILRVKADEKIYTKGESGTSGYVLISGSACAETDAEDKSNLLRRSSTLNLLISPGTFFGEHSMLWGFCRRMTVDALDDCVLGQLERETYVNIITRSAMAARSLREKYLRRVPMFETFDDELIARITDIVEKRKYSSGSKIIVQGQKIVRRGQKPIEGQTVPAELYIVLSGECAVTIWVDQVGSDKAELEEHEVRRYGPGERFGELAFINRTDRAASVTAVTDTELLCLDRDTFERLEELELKQRENYACDPRKALADFYSPGDQHGPGGVAQTPGETQWFAVYRPTSRDALAKMLNQTAVGKGLNVKGKSAKKNYLSGFVPFLQISVNEHKEQIGPPQDEASVTVYYQSRESQEAALKELQRAEAWKEMSPVYEDNSYPGVYGLVMSEDLLREVYIDTPDIQFRAGWETGRASEPAFMDMNLHALRSESSPRVVLYQYDATNELNPHGLLVAYAEEYEARGKQIRSVKPVVSDFDTFTIGSIGMSYEALPDEQLDLMVWSLQQAKGILSKPGKKSWNSRWLEVLQKANQEGFHPSIPPYGFGDPTSYRLIEEVIKATAISGAVRHGAECFNFYFPQEFDAEYLVVWHGLPGKPWAYYDPGALQKFLMERIEEGFSFPINPVWPVRDPGWYEIFSALLRREDAKKSLKAWFPPHRSVVECIESIHEAFPQGFQTETAENDDLEPEERADLLRFQAKRRWRKLRMATRISRSFSKESNSSK</sequence>
<dbReference type="PROSITE" id="PS50042">
    <property type="entry name" value="CNMP_BINDING_3"/>
    <property type="match status" value="2"/>
</dbReference>
<evidence type="ECO:0000313" key="3">
    <source>
        <dbReference type="EMBL" id="CAK9023121.1"/>
    </source>
</evidence>
<dbReference type="InterPro" id="IPR000595">
    <property type="entry name" value="cNMP-bd_dom"/>
</dbReference>
<dbReference type="SUPFAM" id="SSF51206">
    <property type="entry name" value="cAMP-binding domain-like"/>
    <property type="match status" value="2"/>
</dbReference>
<accession>A0ABP0K978</accession>
<dbReference type="Gene3D" id="2.60.120.10">
    <property type="entry name" value="Jelly Rolls"/>
    <property type="match status" value="2"/>
</dbReference>
<dbReference type="InterPro" id="IPR018490">
    <property type="entry name" value="cNMP-bd_dom_sf"/>
</dbReference>
<feature type="compositionally biased region" description="Low complexity" evidence="1">
    <location>
        <begin position="46"/>
        <end position="57"/>
    </location>
</feature>
<proteinExistence type="predicted"/>
<dbReference type="PANTHER" id="PTHR11635:SF152">
    <property type="entry name" value="CAMP-DEPENDENT PROTEIN KINASE TYPE I REGULATORY SUBUNIT-RELATED"/>
    <property type="match status" value="1"/>
</dbReference>
<protein>
    <submittedName>
        <fullName evidence="3">cAMP-dependent protein kinase type II-alpha regulatory subunit</fullName>
    </submittedName>
</protein>
<dbReference type="InterPro" id="IPR050503">
    <property type="entry name" value="cAMP-dep_PK_reg_su-like"/>
</dbReference>
<evidence type="ECO:0000259" key="2">
    <source>
        <dbReference type="PROSITE" id="PS50042"/>
    </source>
</evidence>
<keyword evidence="4" id="KW-1185">Reference proteome</keyword>
<dbReference type="SMART" id="SM00100">
    <property type="entry name" value="cNMP"/>
    <property type="match status" value="2"/>
</dbReference>
<name>A0ABP0K978_9DINO</name>
<dbReference type="CDD" id="cd00038">
    <property type="entry name" value="CAP_ED"/>
    <property type="match status" value="2"/>
</dbReference>
<organism evidence="3 4">
    <name type="scientific">Durusdinium trenchii</name>
    <dbReference type="NCBI Taxonomy" id="1381693"/>
    <lineage>
        <taxon>Eukaryota</taxon>
        <taxon>Sar</taxon>
        <taxon>Alveolata</taxon>
        <taxon>Dinophyceae</taxon>
        <taxon>Suessiales</taxon>
        <taxon>Symbiodiniaceae</taxon>
        <taxon>Durusdinium</taxon>
    </lineage>
</organism>
<comment type="caution">
    <text evidence="3">The sequence shown here is derived from an EMBL/GenBank/DDBJ whole genome shotgun (WGS) entry which is preliminary data.</text>
</comment>
<feature type="domain" description="Cyclic nucleotide-binding" evidence="2">
    <location>
        <begin position="290"/>
        <end position="413"/>
    </location>
</feature>
<evidence type="ECO:0000256" key="1">
    <source>
        <dbReference type="SAM" id="MobiDB-lite"/>
    </source>
</evidence>
<dbReference type="Pfam" id="PF00027">
    <property type="entry name" value="cNMP_binding"/>
    <property type="match status" value="2"/>
</dbReference>
<reference evidence="3 4" key="1">
    <citation type="submission" date="2024-02" db="EMBL/GenBank/DDBJ databases">
        <authorList>
            <person name="Chen Y."/>
            <person name="Shah S."/>
            <person name="Dougan E. K."/>
            <person name="Thang M."/>
            <person name="Chan C."/>
        </authorList>
    </citation>
    <scope>NUCLEOTIDE SEQUENCE [LARGE SCALE GENOMIC DNA]</scope>
</reference>